<dbReference type="InterPro" id="IPR011009">
    <property type="entry name" value="Kinase-like_dom_sf"/>
</dbReference>
<keyword evidence="3" id="KW-1185">Reference proteome</keyword>
<name>A0ABS7ZAB3_9MICO</name>
<evidence type="ECO:0000259" key="1">
    <source>
        <dbReference type="Pfam" id="PF01636"/>
    </source>
</evidence>
<dbReference type="Pfam" id="PF01636">
    <property type="entry name" value="APH"/>
    <property type="match status" value="1"/>
</dbReference>
<dbReference type="InterPro" id="IPR051678">
    <property type="entry name" value="AGP_Transferase"/>
</dbReference>
<dbReference type="SUPFAM" id="SSF56112">
    <property type="entry name" value="Protein kinase-like (PK-like)"/>
    <property type="match status" value="1"/>
</dbReference>
<evidence type="ECO:0000313" key="2">
    <source>
        <dbReference type="EMBL" id="MCA5891998.1"/>
    </source>
</evidence>
<organism evidence="2 3">
    <name type="scientific">Isoptericola luteus</name>
    <dbReference type="NCBI Taxonomy" id="2879484"/>
    <lineage>
        <taxon>Bacteria</taxon>
        <taxon>Bacillati</taxon>
        <taxon>Actinomycetota</taxon>
        <taxon>Actinomycetes</taxon>
        <taxon>Micrococcales</taxon>
        <taxon>Promicromonosporaceae</taxon>
        <taxon>Isoptericola</taxon>
    </lineage>
</organism>
<dbReference type="PANTHER" id="PTHR21310:SF15">
    <property type="entry name" value="AMINOGLYCOSIDE PHOSPHOTRANSFERASE DOMAIN-CONTAINING PROTEIN"/>
    <property type="match status" value="1"/>
</dbReference>
<dbReference type="Gene3D" id="3.30.200.20">
    <property type="entry name" value="Phosphorylase Kinase, domain 1"/>
    <property type="match status" value="1"/>
</dbReference>
<proteinExistence type="predicted"/>
<feature type="domain" description="Aminoglycoside phosphotransferase" evidence="1">
    <location>
        <begin position="27"/>
        <end position="266"/>
    </location>
</feature>
<gene>
    <name evidence="2" type="ORF">LEP48_01360</name>
</gene>
<dbReference type="PANTHER" id="PTHR21310">
    <property type="entry name" value="AMINOGLYCOSIDE PHOSPHOTRANSFERASE-RELATED-RELATED"/>
    <property type="match status" value="1"/>
</dbReference>
<protein>
    <submittedName>
        <fullName evidence="2">Aminoglycoside phosphotransferase family protein</fullName>
    </submittedName>
</protein>
<dbReference type="Gene3D" id="3.90.1200.10">
    <property type="match status" value="1"/>
</dbReference>
<accession>A0ABS7ZAB3</accession>
<dbReference type="EMBL" id="JAIXCQ010000001">
    <property type="protein sequence ID" value="MCA5891998.1"/>
    <property type="molecule type" value="Genomic_DNA"/>
</dbReference>
<dbReference type="Proteomes" id="UP001319870">
    <property type="component" value="Unassembled WGS sequence"/>
</dbReference>
<comment type="caution">
    <text evidence="2">The sequence shown here is derived from an EMBL/GenBank/DDBJ whole genome shotgun (WGS) entry which is preliminary data.</text>
</comment>
<evidence type="ECO:0000313" key="3">
    <source>
        <dbReference type="Proteomes" id="UP001319870"/>
    </source>
</evidence>
<dbReference type="RefSeq" id="WP_225563720.1">
    <property type="nucleotide sequence ID" value="NZ_JAIXCQ010000001.1"/>
</dbReference>
<dbReference type="InterPro" id="IPR002575">
    <property type="entry name" value="Aminoglycoside_PTrfase"/>
</dbReference>
<reference evidence="2 3" key="1">
    <citation type="submission" date="2021-09" db="EMBL/GenBank/DDBJ databases">
        <title>Isoptericola luteus sp. nov., a novel bacterium isolated from Harbin, the capital city of Heilongjiang province.</title>
        <authorList>
            <person name="Li J."/>
        </authorList>
    </citation>
    <scope>NUCLEOTIDE SEQUENCE [LARGE SCALE GENOMIC DNA]</scope>
    <source>
        <strain evidence="2 3">NEAU-Y5</strain>
    </source>
</reference>
<sequence length="339" mass="36354">MLTKTPVSDAQVAAVLDPLGAVREVAPLAGGLFASVLRADLVDGRRVVVKVTGADQARLLRYERGLLGTEVEVNRLAHAAGLPLPRVLLHDATRRHVAGDAMVTTFLDGDLWSELDLDQVGTTRARRSLGAFMARLHSLPVAGRYGYPAPGSGLARDTWPDAFAAMVAAVLDDAARWAVDLPAARLTAAVAAHRDVLATVTTPRLVHADLWAGNLLLDPGTQRVTGVLDAERALWGDPLFELVGADQFSTGAVDPDLLAGYREAGRETGLGDGTPGSGDREAWTRLRLYRAYFACLLVVEVVPRGYPPDQAEWQSGLARANLARLLDELDELDELDPPR</sequence>